<feature type="non-terminal residue" evidence="2">
    <location>
        <position position="56"/>
    </location>
</feature>
<evidence type="ECO:0000259" key="1">
    <source>
        <dbReference type="Pfam" id="PF03725"/>
    </source>
</evidence>
<evidence type="ECO:0000313" key="2">
    <source>
        <dbReference type="EMBL" id="GAH48670.1"/>
    </source>
</evidence>
<gene>
    <name evidence="2" type="ORF">S03H2_31432</name>
</gene>
<dbReference type="InterPro" id="IPR015847">
    <property type="entry name" value="ExoRNase_PH_dom2"/>
</dbReference>
<protein>
    <recommendedName>
        <fullName evidence="1">Exoribonuclease phosphorolytic domain-containing protein</fullName>
    </recommendedName>
</protein>
<dbReference type="InterPro" id="IPR036345">
    <property type="entry name" value="ExoRNase_PH_dom2_sf"/>
</dbReference>
<dbReference type="Gene3D" id="3.30.230.70">
    <property type="entry name" value="GHMP Kinase, N-terminal domain"/>
    <property type="match status" value="1"/>
</dbReference>
<dbReference type="Pfam" id="PF03725">
    <property type="entry name" value="RNase_PH_C"/>
    <property type="match status" value="1"/>
</dbReference>
<dbReference type="SUPFAM" id="SSF55666">
    <property type="entry name" value="Ribonuclease PH domain 2-like"/>
    <property type="match status" value="1"/>
</dbReference>
<name>X1GUY1_9ZZZZ</name>
<organism evidence="2">
    <name type="scientific">marine sediment metagenome</name>
    <dbReference type="NCBI Taxonomy" id="412755"/>
    <lineage>
        <taxon>unclassified sequences</taxon>
        <taxon>metagenomes</taxon>
        <taxon>ecological metagenomes</taxon>
    </lineage>
</organism>
<sequence length="56" mass="6150">MLTYGKIEDIIFLDPSLPEELVCDGKISISVTENKITSIQKSGSATFSIDEIKMLS</sequence>
<proteinExistence type="predicted"/>
<comment type="caution">
    <text evidence="2">The sequence shown here is derived from an EMBL/GenBank/DDBJ whole genome shotgun (WGS) entry which is preliminary data.</text>
</comment>
<dbReference type="EMBL" id="BARU01019057">
    <property type="protein sequence ID" value="GAH48670.1"/>
    <property type="molecule type" value="Genomic_DNA"/>
</dbReference>
<reference evidence="2" key="1">
    <citation type="journal article" date="2014" name="Front. Microbiol.">
        <title>High frequency of phylogenetically diverse reductive dehalogenase-homologous genes in deep subseafloor sedimentary metagenomes.</title>
        <authorList>
            <person name="Kawai M."/>
            <person name="Futagami T."/>
            <person name="Toyoda A."/>
            <person name="Takaki Y."/>
            <person name="Nishi S."/>
            <person name="Hori S."/>
            <person name="Arai W."/>
            <person name="Tsubouchi T."/>
            <person name="Morono Y."/>
            <person name="Uchiyama I."/>
            <person name="Ito T."/>
            <person name="Fujiyama A."/>
            <person name="Inagaki F."/>
            <person name="Takami H."/>
        </authorList>
    </citation>
    <scope>NUCLEOTIDE SEQUENCE</scope>
    <source>
        <strain evidence="2">Expedition CK06-06</strain>
    </source>
</reference>
<feature type="domain" description="Exoribonuclease phosphorolytic" evidence="1">
    <location>
        <begin position="3"/>
        <end position="53"/>
    </location>
</feature>
<dbReference type="AlphaFoldDB" id="X1GUY1"/>
<dbReference type="InterPro" id="IPR027408">
    <property type="entry name" value="PNPase/RNase_PH_dom_sf"/>
</dbReference>
<accession>X1GUY1</accession>